<evidence type="ECO:0000256" key="1">
    <source>
        <dbReference type="ARBA" id="ARBA00007753"/>
    </source>
</evidence>
<proteinExistence type="inferred from homology"/>
<dbReference type="Proteomes" id="UP000593571">
    <property type="component" value="Unassembled WGS sequence"/>
</dbReference>
<feature type="region of interest" description="Disordered" evidence="2">
    <location>
        <begin position="284"/>
        <end position="306"/>
    </location>
</feature>
<sequence>MAATKTSTYDEHFRPEKLKEWPQPESVALMEALAREDIDEAVHTILFRENNVVKKLDTYFQHLDIFKERRKEMLHKKWIENVAEPLQQRIIKKVISYRGVEKTKQENFEYFLKHADKTAIVFGDLYDPEVYDPFNMMKKDPNYGKVTVPPFYDPLFRRQQETDEERRAILQYKTGKQYTLREFKELEKARADAKLPHFTFGTHSAVPKERQKASATPVRRRPRRKCSPENPTYAKKIYHPDHTTADLSQTAFERQFHFSKLSPENKRDEKTGLALGTRQYRPRSWAAGEGRHRWGSQPPQPSEWVDSRDPYRRVFCSKSCRSKRTQTSPVGTSCSSSRRVVGPLLSCSVRIFATGISVRPRKSGE</sequence>
<dbReference type="EMBL" id="JACASE010000007">
    <property type="protein sequence ID" value="KAF6446688.1"/>
    <property type="molecule type" value="Genomic_DNA"/>
</dbReference>
<comment type="similarity">
    <text evidence="1">Belongs to the FAM228 family.</text>
</comment>
<organism evidence="3 4">
    <name type="scientific">Rousettus aegyptiacus</name>
    <name type="common">Egyptian fruit bat</name>
    <name type="synonym">Pteropus aegyptiacus</name>
    <dbReference type="NCBI Taxonomy" id="9407"/>
    <lineage>
        <taxon>Eukaryota</taxon>
        <taxon>Metazoa</taxon>
        <taxon>Chordata</taxon>
        <taxon>Craniata</taxon>
        <taxon>Vertebrata</taxon>
        <taxon>Euteleostomi</taxon>
        <taxon>Mammalia</taxon>
        <taxon>Eutheria</taxon>
        <taxon>Laurasiatheria</taxon>
        <taxon>Chiroptera</taxon>
        <taxon>Yinpterochiroptera</taxon>
        <taxon>Pteropodoidea</taxon>
        <taxon>Pteropodidae</taxon>
        <taxon>Rousettinae</taxon>
        <taxon>Rousettus</taxon>
    </lineage>
</organism>
<dbReference type="AlphaFoldDB" id="A0A7J8FG83"/>
<evidence type="ECO:0000313" key="4">
    <source>
        <dbReference type="Proteomes" id="UP000593571"/>
    </source>
</evidence>
<dbReference type="InterPro" id="IPR040046">
    <property type="entry name" value="FAM228"/>
</dbReference>
<comment type="caution">
    <text evidence="3">The sequence shown here is derived from an EMBL/GenBank/DDBJ whole genome shotgun (WGS) entry which is preliminary data.</text>
</comment>
<evidence type="ECO:0000256" key="2">
    <source>
        <dbReference type="SAM" id="MobiDB-lite"/>
    </source>
</evidence>
<dbReference type="PANTHER" id="PTHR28584:SF2">
    <property type="entry name" value="PROTEIN FAM228A"/>
    <property type="match status" value="1"/>
</dbReference>
<protein>
    <submittedName>
        <fullName evidence="3">Family with sequence similarity 228 member A</fullName>
    </submittedName>
</protein>
<dbReference type="PANTHER" id="PTHR28584">
    <property type="entry name" value="FAMILY WITH SEQUENCE SIMILARITY 228 MEMBER A"/>
    <property type="match status" value="1"/>
</dbReference>
<accession>A0A7J8FG83</accession>
<evidence type="ECO:0000313" key="3">
    <source>
        <dbReference type="EMBL" id="KAF6446688.1"/>
    </source>
</evidence>
<name>A0A7J8FG83_ROUAE</name>
<feature type="region of interest" description="Disordered" evidence="2">
    <location>
        <begin position="204"/>
        <end position="234"/>
    </location>
</feature>
<gene>
    <name evidence="3" type="ORF">HJG63_004881</name>
</gene>
<keyword evidence="4" id="KW-1185">Reference proteome</keyword>
<reference evidence="3 4" key="1">
    <citation type="journal article" date="2020" name="Nature">
        <title>Six reference-quality genomes reveal evolution of bat adaptations.</title>
        <authorList>
            <person name="Jebb D."/>
            <person name="Huang Z."/>
            <person name="Pippel M."/>
            <person name="Hughes G.M."/>
            <person name="Lavrichenko K."/>
            <person name="Devanna P."/>
            <person name="Winkler S."/>
            <person name="Jermiin L.S."/>
            <person name="Skirmuntt E.C."/>
            <person name="Katzourakis A."/>
            <person name="Burkitt-Gray L."/>
            <person name="Ray D.A."/>
            <person name="Sullivan K.A.M."/>
            <person name="Roscito J.G."/>
            <person name="Kirilenko B.M."/>
            <person name="Davalos L.M."/>
            <person name="Corthals A.P."/>
            <person name="Power M.L."/>
            <person name="Jones G."/>
            <person name="Ransome R.D."/>
            <person name="Dechmann D.K.N."/>
            <person name="Locatelli A.G."/>
            <person name="Puechmaille S.J."/>
            <person name="Fedrigo O."/>
            <person name="Jarvis E.D."/>
            <person name="Hiller M."/>
            <person name="Vernes S.C."/>
            <person name="Myers E.W."/>
            <person name="Teeling E.C."/>
        </authorList>
    </citation>
    <scope>NUCLEOTIDE SEQUENCE [LARGE SCALE GENOMIC DNA]</scope>
    <source>
        <strain evidence="3">MRouAeg1</strain>
        <tissue evidence="3">Muscle</tissue>
    </source>
</reference>